<feature type="binding site" evidence="7">
    <location>
        <position position="151"/>
    </location>
    <ligand>
        <name>Zn(2+)</name>
        <dbReference type="ChEBI" id="CHEBI:29105"/>
        <label>1</label>
    </ligand>
</feature>
<evidence type="ECO:0000313" key="10">
    <source>
        <dbReference type="EMBL" id="GAV23743.1"/>
    </source>
</evidence>
<dbReference type="Proteomes" id="UP000187485">
    <property type="component" value="Unassembled WGS sequence"/>
</dbReference>
<comment type="cofactor">
    <cofactor evidence="7">
        <name>Zn(2+)</name>
        <dbReference type="ChEBI" id="CHEBI:29105"/>
    </cofactor>
    <text evidence="7">Binds 2 Zn(2+) ions per subunit.</text>
</comment>
<accession>A0A1L8CXX1</accession>
<dbReference type="InterPro" id="IPR050138">
    <property type="entry name" value="DHOase/Allantoinase_Hydrolase"/>
</dbReference>
<dbReference type="InterPro" id="IPR013108">
    <property type="entry name" value="Amidohydro_3"/>
</dbReference>
<dbReference type="GO" id="GO:0008270">
    <property type="term" value="F:zinc ion binding"/>
    <property type="evidence" value="ECO:0007669"/>
    <property type="project" value="UniProtKB-UniRule"/>
</dbReference>
<feature type="binding site" evidence="7">
    <location>
        <position position="231"/>
    </location>
    <ligand>
        <name>Zn(2+)</name>
        <dbReference type="ChEBI" id="CHEBI:29105"/>
        <label>2</label>
    </ligand>
</feature>
<dbReference type="PANTHER" id="PTHR43668:SF2">
    <property type="entry name" value="ALLANTOINASE"/>
    <property type="match status" value="1"/>
</dbReference>
<evidence type="ECO:0000259" key="9">
    <source>
        <dbReference type="Pfam" id="PF12890"/>
    </source>
</evidence>
<feature type="domain" description="Dihydroorotase catalytic" evidence="9">
    <location>
        <begin position="49"/>
        <end position="236"/>
    </location>
</feature>
<keyword evidence="11" id="KW-1185">Reference proteome</keyword>
<dbReference type="Pfam" id="PF12890">
    <property type="entry name" value="DHOase"/>
    <property type="match status" value="1"/>
</dbReference>
<evidence type="ECO:0000256" key="5">
    <source>
        <dbReference type="ARBA" id="ARBA00022833"/>
    </source>
</evidence>
<comment type="caution">
    <text evidence="10">The sequence shown here is derived from an EMBL/GenBank/DDBJ whole genome shotgun (WGS) entry which is preliminary data.</text>
</comment>
<feature type="binding site" evidence="7">
    <location>
        <position position="94"/>
    </location>
    <ligand>
        <name>substrate</name>
    </ligand>
</feature>
<keyword evidence="3 7" id="KW-0479">Metal-binding</keyword>
<dbReference type="Gene3D" id="3.20.20.140">
    <property type="entry name" value="Metal-dependent hydrolases"/>
    <property type="match status" value="1"/>
</dbReference>
<comment type="pathway">
    <text evidence="7">Pyrimidine metabolism; UMP biosynthesis via de novo pathway; (S)-dihydroorotate from bicarbonate: step 3/3.</text>
</comment>
<feature type="binding site" evidence="7">
    <location>
        <position position="151"/>
    </location>
    <ligand>
        <name>Zn(2+)</name>
        <dbReference type="ChEBI" id="CHEBI:29105"/>
        <label>2</label>
    </ligand>
</feature>
<sequence length="425" mass="46744">MALLFKNGNVIVGADQAIKKLDILIAKGRIVEIAPEIKQEKVEVIDLEGKYLIPGLIDMHVHFRDPGYTHKEDINSGSKAALAGGFTSVLMMPNTDPPPDNQTVVYYWKEKSKTIPLNILFSGCLTKERAGRELSKLHELKEAGAVAVTDDGNWVTDGALLRHALEYAKALELLVITHAEEPTLANGGVMNEGFWSTVLGLKGIPKAAENVALYRDLQIAKLTGAKIHIAHLSTAEGVQLVAAAKQEGITVTAEVTPHHLVLNDEALKDYNTNFKVNPPLRSLEDQNALLKGLLNDSIDVIATDHAPHAQYEKLVEFNDAPFGMEGLETAFPVLFTELVACKKITLEKLLTKMTINPAKILQLKEQGEIKKGYIANLTVIDPRLELRVTSDLLVSKSKNNPFLGKVLKGWPVMTIYQGEIVYQRK</sequence>
<organism evidence="10 11">
    <name type="scientific">Carboxydothermus pertinax</name>
    <dbReference type="NCBI Taxonomy" id="870242"/>
    <lineage>
        <taxon>Bacteria</taxon>
        <taxon>Bacillati</taxon>
        <taxon>Bacillota</taxon>
        <taxon>Clostridia</taxon>
        <taxon>Thermoanaerobacterales</taxon>
        <taxon>Thermoanaerobacteraceae</taxon>
        <taxon>Carboxydothermus</taxon>
    </lineage>
</organism>
<dbReference type="UniPathway" id="UPA00070">
    <property type="reaction ID" value="UER00117"/>
</dbReference>
<dbReference type="CDD" id="cd01317">
    <property type="entry name" value="DHOase_IIa"/>
    <property type="match status" value="1"/>
</dbReference>
<dbReference type="EMBL" id="BDJK01000055">
    <property type="protein sequence ID" value="GAV23743.1"/>
    <property type="molecule type" value="Genomic_DNA"/>
</dbReference>
<evidence type="ECO:0000256" key="6">
    <source>
        <dbReference type="ARBA" id="ARBA00022975"/>
    </source>
</evidence>
<feature type="binding site" evidence="7">
    <location>
        <position position="308"/>
    </location>
    <ligand>
        <name>substrate</name>
    </ligand>
</feature>
<dbReference type="RefSeq" id="WP_075860131.1">
    <property type="nucleotide sequence ID" value="NZ_BDJK01000055.1"/>
</dbReference>
<dbReference type="Gene3D" id="2.30.40.10">
    <property type="entry name" value="Urease, subunit C, domain 1"/>
    <property type="match status" value="1"/>
</dbReference>
<dbReference type="GO" id="GO:0005737">
    <property type="term" value="C:cytoplasm"/>
    <property type="evidence" value="ECO:0007669"/>
    <property type="project" value="TreeGrafter"/>
</dbReference>
<dbReference type="HAMAP" id="MF_00220_B">
    <property type="entry name" value="PyrC_classI_B"/>
    <property type="match status" value="1"/>
</dbReference>
<dbReference type="AlphaFoldDB" id="A0A1L8CXX1"/>
<dbReference type="PROSITE" id="PS00483">
    <property type="entry name" value="DIHYDROOROTASE_2"/>
    <property type="match status" value="1"/>
</dbReference>
<dbReference type="InterPro" id="IPR024403">
    <property type="entry name" value="DHOase_cat"/>
</dbReference>
<dbReference type="InterPro" id="IPR002195">
    <property type="entry name" value="Dihydroorotase_CS"/>
</dbReference>
<dbReference type="Pfam" id="PF07969">
    <property type="entry name" value="Amidohydro_3"/>
    <property type="match status" value="1"/>
</dbReference>
<feature type="binding site" evidence="7">
    <location>
        <begin position="62"/>
        <end position="64"/>
    </location>
    <ligand>
        <name>substrate</name>
    </ligand>
</feature>
<comment type="function">
    <text evidence="1 7">Catalyzes the reversible cyclization of carbamoyl aspartate to dihydroorotate.</text>
</comment>
<keyword evidence="4 7" id="KW-0378">Hydrolase</keyword>
<dbReference type="PANTHER" id="PTHR43668">
    <property type="entry name" value="ALLANTOINASE"/>
    <property type="match status" value="1"/>
</dbReference>
<dbReference type="GO" id="GO:0006145">
    <property type="term" value="P:purine nucleobase catabolic process"/>
    <property type="evidence" value="ECO:0007669"/>
    <property type="project" value="TreeGrafter"/>
</dbReference>
<dbReference type="EC" id="3.5.2.3" evidence="7"/>
<feature type="binding site" evidence="7">
    <location>
        <position position="304"/>
    </location>
    <ligand>
        <name>Zn(2+)</name>
        <dbReference type="ChEBI" id="CHEBI:29105"/>
        <label>1</label>
    </ligand>
</feature>
<evidence type="ECO:0000313" key="11">
    <source>
        <dbReference type="Proteomes" id="UP000187485"/>
    </source>
</evidence>
<feature type="binding site" evidence="7">
    <location>
        <position position="277"/>
    </location>
    <ligand>
        <name>substrate</name>
    </ligand>
</feature>
<dbReference type="PROSITE" id="PS00482">
    <property type="entry name" value="DIHYDROOROTASE_1"/>
    <property type="match status" value="1"/>
</dbReference>
<feature type="binding site" evidence="7">
    <location>
        <position position="62"/>
    </location>
    <ligand>
        <name>Zn(2+)</name>
        <dbReference type="ChEBI" id="CHEBI:29105"/>
        <label>1</label>
    </ligand>
</feature>
<name>A0A1L8CXX1_9THEO</name>
<feature type="domain" description="Amidohydrolase 3" evidence="8">
    <location>
        <begin position="341"/>
        <end position="422"/>
    </location>
</feature>
<evidence type="ECO:0000256" key="4">
    <source>
        <dbReference type="ARBA" id="ARBA00022801"/>
    </source>
</evidence>
<dbReference type="InterPro" id="IPR011059">
    <property type="entry name" value="Metal-dep_hydrolase_composite"/>
</dbReference>
<feature type="binding site" evidence="7">
    <location>
        <position position="178"/>
    </location>
    <ligand>
        <name>Zn(2+)</name>
        <dbReference type="ChEBI" id="CHEBI:29105"/>
        <label>2</label>
    </ligand>
</feature>
<reference evidence="11" key="1">
    <citation type="submission" date="2016-12" db="EMBL/GenBank/DDBJ databases">
        <title>Draft Genome Sequences od Carboxydothermus pertinax and islandicus, Hydrogenogenic Carboxydotrophic Bacteria.</title>
        <authorList>
            <person name="Fukuyama Y."/>
            <person name="Ohmae K."/>
            <person name="Yoneda Y."/>
            <person name="Yoshida T."/>
            <person name="Sako Y."/>
        </authorList>
    </citation>
    <scope>NUCLEOTIDE SEQUENCE [LARGE SCALE GENOMIC DNA]</scope>
    <source>
        <strain evidence="11">Ug1</strain>
    </source>
</reference>
<keyword evidence="5 7" id="KW-0862">Zinc</keyword>
<dbReference type="SUPFAM" id="SSF51556">
    <property type="entry name" value="Metallo-dependent hydrolases"/>
    <property type="match status" value="1"/>
</dbReference>
<proteinExistence type="inferred from homology"/>
<comment type="similarity">
    <text evidence="2 7">Belongs to the metallo-dependent hydrolases superfamily. DHOase family. Class I DHOase subfamily.</text>
</comment>
<dbReference type="STRING" id="870242.cpu_22530"/>
<evidence type="ECO:0000256" key="1">
    <source>
        <dbReference type="ARBA" id="ARBA00002368"/>
    </source>
</evidence>
<evidence type="ECO:0000256" key="2">
    <source>
        <dbReference type="ARBA" id="ARBA00010286"/>
    </source>
</evidence>
<dbReference type="GO" id="GO:0004151">
    <property type="term" value="F:dihydroorotase activity"/>
    <property type="evidence" value="ECO:0007669"/>
    <property type="project" value="UniProtKB-UniRule"/>
</dbReference>
<feature type="active site" evidence="7">
    <location>
        <position position="304"/>
    </location>
</feature>
<evidence type="ECO:0000256" key="7">
    <source>
        <dbReference type="HAMAP-Rule" id="MF_00220"/>
    </source>
</evidence>
<protein>
    <recommendedName>
        <fullName evidence="7">Dihydroorotase</fullName>
        <shortName evidence="7">DHOase</shortName>
        <ecNumber evidence="7">3.5.2.3</ecNumber>
    </recommendedName>
</protein>
<dbReference type="InterPro" id="IPR032466">
    <property type="entry name" value="Metal_Hydrolase"/>
</dbReference>
<comment type="catalytic activity">
    <reaction evidence="7">
        <text>(S)-dihydroorotate + H2O = N-carbamoyl-L-aspartate + H(+)</text>
        <dbReference type="Rhea" id="RHEA:24296"/>
        <dbReference type="ChEBI" id="CHEBI:15377"/>
        <dbReference type="ChEBI" id="CHEBI:15378"/>
        <dbReference type="ChEBI" id="CHEBI:30864"/>
        <dbReference type="ChEBI" id="CHEBI:32814"/>
        <dbReference type="EC" id="3.5.2.3"/>
    </reaction>
</comment>
<gene>
    <name evidence="7" type="primary">pyrC</name>
    <name evidence="10" type="ORF">cpu_22530</name>
</gene>
<evidence type="ECO:0000259" key="8">
    <source>
        <dbReference type="Pfam" id="PF07969"/>
    </source>
</evidence>
<dbReference type="GO" id="GO:0004038">
    <property type="term" value="F:allantoinase activity"/>
    <property type="evidence" value="ECO:0007669"/>
    <property type="project" value="TreeGrafter"/>
</dbReference>
<dbReference type="NCBIfam" id="TIGR00857">
    <property type="entry name" value="pyrC_multi"/>
    <property type="match status" value="1"/>
</dbReference>
<keyword evidence="6 7" id="KW-0665">Pyrimidine biosynthesis</keyword>
<feature type="binding site" evidence="7">
    <location>
        <begin position="322"/>
        <end position="323"/>
    </location>
    <ligand>
        <name>substrate</name>
    </ligand>
</feature>
<feature type="binding site" evidence="7">
    <location>
        <position position="60"/>
    </location>
    <ligand>
        <name>Zn(2+)</name>
        <dbReference type="ChEBI" id="CHEBI:29105"/>
        <label>1</label>
    </ligand>
</feature>
<dbReference type="GO" id="GO:0044205">
    <property type="term" value="P:'de novo' UMP biosynthetic process"/>
    <property type="evidence" value="ECO:0007669"/>
    <property type="project" value="UniProtKB-UniRule"/>
</dbReference>
<dbReference type="SUPFAM" id="SSF51338">
    <property type="entry name" value="Composite domain of metallo-dependent hydrolases"/>
    <property type="match status" value="1"/>
</dbReference>
<evidence type="ECO:0000256" key="3">
    <source>
        <dbReference type="ARBA" id="ARBA00022723"/>
    </source>
</evidence>
<dbReference type="OrthoDB" id="9765462at2"/>
<dbReference type="InterPro" id="IPR004722">
    <property type="entry name" value="DHOase"/>
</dbReference>